<dbReference type="InterPro" id="IPR000835">
    <property type="entry name" value="HTH_MarR-typ"/>
</dbReference>
<dbReference type="InterPro" id="IPR039422">
    <property type="entry name" value="MarR/SlyA-like"/>
</dbReference>
<sequence length="238" mass="27095">MRRRLRHRLPDLRRRLSHSGQFCRMRAAGAAGRFCRTLALLATHADFRRRRQLKVAIADFIIIVIDNNHYMVYLNEGGGIMAQTDESPRAGKAEPVTDSVLSNLIGYRLKRAYMQIQPVAQRVMARDGLRVVSFSCLSIITDNPGIVQTELAEALQMERSNLVVIIDELEQRGLITRKKVPTDRRRYALTATLRGRNLRDRVAEAVREAEDAIFGLLSEPDRARLLIILKQLEAHRTG</sequence>
<dbReference type="SMART" id="SM00347">
    <property type="entry name" value="HTH_MARR"/>
    <property type="match status" value="1"/>
</dbReference>
<accession>A0A2K9EPM3</accession>
<name>A0A2K9EPM3_9RHOB</name>
<evidence type="ECO:0000313" key="3">
    <source>
        <dbReference type="Proteomes" id="UP000233742"/>
    </source>
</evidence>
<protein>
    <recommendedName>
        <fullName evidence="1">HTH marR-type domain-containing protein</fullName>
    </recommendedName>
</protein>
<dbReference type="Gene3D" id="1.10.10.10">
    <property type="entry name" value="Winged helix-like DNA-binding domain superfamily/Winged helix DNA-binding domain"/>
    <property type="match status" value="1"/>
</dbReference>
<proteinExistence type="predicted"/>
<dbReference type="KEGG" id="paro:CUV01_04055"/>
<keyword evidence="3" id="KW-1185">Reference proteome</keyword>
<dbReference type="Proteomes" id="UP000233742">
    <property type="component" value="Chromosome"/>
</dbReference>
<evidence type="ECO:0000259" key="1">
    <source>
        <dbReference type="PROSITE" id="PS50995"/>
    </source>
</evidence>
<dbReference type="EMBL" id="CP025408">
    <property type="protein sequence ID" value="AUH32666.1"/>
    <property type="molecule type" value="Genomic_DNA"/>
</dbReference>
<dbReference type="AlphaFoldDB" id="A0A2K9EPM3"/>
<dbReference type="GO" id="GO:0006950">
    <property type="term" value="P:response to stress"/>
    <property type="evidence" value="ECO:0007669"/>
    <property type="project" value="TreeGrafter"/>
</dbReference>
<dbReference type="SUPFAM" id="SSF46785">
    <property type="entry name" value="Winged helix' DNA-binding domain"/>
    <property type="match status" value="1"/>
</dbReference>
<dbReference type="PRINTS" id="PR00598">
    <property type="entry name" value="HTHMARR"/>
</dbReference>
<feature type="domain" description="HTH marR-type" evidence="1">
    <location>
        <begin position="102"/>
        <end position="234"/>
    </location>
</feature>
<reference evidence="2 3" key="1">
    <citation type="submission" date="2017-12" db="EMBL/GenBank/DDBJ databases">
        <authorList>
            <person name="Hurst M.R.H."/>
        </authorList>
    </citation>
    <scope>NUCLEOTIDE SEQUENCE [LARGE SCALE GENOMIC DNA]</scope>
    <source>
        <strain evidence="2 3">BM15</strain>
    </source>
</reference>
<gene>
    <name evidence="2" type="ORF">CUV01_04055</name>
</gene>
<dbReference type="Pfam" id="PF01047">
    <property type="entry name" value="MarR"/>
    <property type="match status" value="1"/>
</dbReference>
<dbReference type="PANTHER" id="PTHR33164">
    <property type="entry name" value="TRANSCRIPTIONAL REGULATOR, MARR FAMILY"/>
    <property type="match status" value="1"/>
</dbReference>
<evidence type="ECO:0000313" key="2">
    <source>
        <dbReference type="EMBL" id="AUH32666.1"/>
    </source>
</evidence>
<dbReference type="GO" id="GO:0003700">
    <property type="term" value="F:DNA-binding transcription factor activity"/>
    <property type="evidence" value="ECO:0007669"/>
    <property type="project" value="InterPro"/>
</dbReference>
<dbReference type="PANTHER" id="PTHR33164:SF89">
    <property type="entry name" value="MARR FAMILY REGULATORY PROTEIN"/>
    <property type="match status" value="1"/>
</dbReference>
<organism evidence="2 3">
    <name type="scientific">Paracoccus tegillarcae</name>
    <dbReference type="NCBI Taxonomy" id="1529068"/>
    <lineage>
        <taxon>Bacteria</taxon>
        <taxon>Pseudomonadati</taxon>
        <taxon>Pseudomonadota</taxon>
        <taxon>Alphaproteobacteria</taxon>
        <taxon>Rhodobacterales</taxon>
        <taxon>Paracoccaceae</taxon>
        <taxon>Paracoccus</taxon>
    </lineage>
</organism>
<dbReference type="InterPro" id="IPR036390">
    <property type="entry name" value="WH_DNA-bd_sf"/>
</dbReference>
<dbReference type="PROSITE" id="PS50995">
    <property type="entry name" value="HTH_MARR_2"/>
    <property type="match status" value="1"/>
</dbReference>
<dbReference type="InterPro" id="IPR036388">
    <property type="entry name" value="WH-like_DNA-bd_sf"/>
</dbReference>